<dbReference type="InterPro" id="IPR017900">
    <property type="entry name" value="4Fe4S_Fe_S_CS"/>
</dbReference>
<evidence type="ECO:0000313" key="5">
    <source>
        <dbReference type="EMBL" id="HEA86863.1"/>
    </source>
</evidence>
<feature type="domain" description="4Fe-4S ferredoxin-type" evidence="4">
    <location>
        <begin position="19"/>
        <end position="49"/>
    </location>
</feature>
<comment type="caution">
    <text evidence="5">The sequence shown here is derived from an EMBL/GenBank/DDBJ whole genome shotgun (WGS) entry which is preliminary data.</text>
</comment>
<keyword evidence="3" id="KW-0411">Iron-sulfur</keyword>
<dbReference type="PROSITE" id="PS51379">
    <property type="entry name" value="4FE4S_FER_2"/>
    <property type="match status" value="2"/>
</dbReference>
<evidence type="ECO:0000256" key="2">
    <source>
        <dbReference type="ARBA" id="ARBA00023004"/>
    </source>
</evidence>
<sequence>MAELLLNELDAGFKHRIAERMGDDSFLNCFACGSCTASCPVRRLEEKYNPRRLIRMAILGMKEEVYRSEFLWLCSYHSTCHYRCPQKVNIGAVCDAVVRIRQERDENHWPAGPSREFRQRVLREVSGVSACFVCGTCTAVCPESFLDPSRDPRKFIRKVNLGLAQAALADEFKDICATHFRCESRCPQGVKISRVMQVLRELALEDGFSCPESLNFLKNQTDE</sequence>
<dbReference type="EMBL" id="DSTU01000003">
    <property type="protein sequence ID" value="HFJ53448.1"/>
    <property type="molecule type" value="Genomic_DNA"/>
</dbReference>
<accession>A0A7C1NBZ0</accession>
<keyword evidence="1" id="KW-0479">Metal-binding</keyword>
<gene>
    <name evidence="5" type="ORF">ENP94_02510</name>
    <name evidence="6" type="ORF">ENS16_01995</name>
</gene>
<protein>
    <recommendedName>
        <fullName evidence="4">4Fe-4S ferredoxin-type domain-containing protein</fullName>
    </recommendedName>
</protein>
<keyword evidence="2" id="KW-0408">Iron</keyword>
<proteinExistence type="predicted"/>
<dbReference type="PANTHER" id="PTHR43255">
    <property type="entry name" value="IRON-SULFUR-BINDING OXIDOREDUCTASE FADF-RELATED-RELATED"/>
    <property type="match status" value="1"/>
</dbReference>
<dbReference type="SUPFAM" id="SSF46548">
    <property type="entry name" value="alpha-helical ferredoxin"/>
    <property type="match status" value="2"/>
</dbReference>
<dbReference type="InterPro" id="IPR051460">
    <property type="entry name" value="HdrC_iron-sulfur_subunit"/>
</dbReference>
<name>A0A7C1NBZ0_UNCW3</name>
<dbReference type="EMBL" id="DSLG01000003">
    <property type="protein sequence ID" value="HEA86863.1"/>
    <property type="molecule type" value="Genomic_DNA"/>
</dbReference>
<organism evidence="5">
    <name type="scientific">candidate division WOR-3 bacterium</name>
    <dbReference type="NCBI Taxonomy" id="2052148"/>
    <lineage>
        <taxon>Bacteria</taxon>
        <taxon>Bacteria division WOR-3</taxon>
    </lineage>
</organism>
<dbReference type="GO" id="GO:0051536">
    <property type="term" value="F:iron-sulfur cluster binding"/>
    <property type="evidence" value="ECO:0007669"/>
    <property type="project" value="UniProtKB-KW"/>
</dbReference>
<dbReference type="InterPro" id="IPR017896">
    <property type="entry name" value="4Fe4S_Fe-S-bd"/>
</dbReference>
<dbReference type="AlphaFoldDB" id="A0A7C1NBZ0"/>
<evidence type="ECO:0000259" key="4">
    <source>
        <dbReference type="PROSITE" id="PS51379"/>
    </source>
</evidence>
<feature type="domain" description="4Fe-4S ferredoxin-type" evidence="4">
    <location>
        <begin position="122"/>
        <end position="151"/>
    </location>
</feature>
<dbReference type="GO" id="GO:0046872">
    <property type="term" value="F:metal ion binding"/>
    <property type="evidence" value="ECO:0007669"/>
    <property type="project" value="UniProtKB-KW"/>
</dbReference>
<evidence type="ECO:0000313" key="6">
    <source>
        <dbReference type="EMBL" id="HFJ53448.1"/>
    </source>
</evidence>
<dbReference type="PROSITE" id="PS00198">
    <property type="entry name" value="4FE4S_FER_1"/>
    <property type="match status" value="2"/>
</dbReference>
<dbReference type="Pfam" id="PF13534">
    <property type="entry name" value="Fer4_17"/>
    <property type="match status" value="1"/>
</dbReference>
<evidence type="ECO:0000256" key="3">
    <source>
        <dbReference type="ARBA" id="ARBA00023014"/>
    </source>
</evidence>
<reference evidence="5" key="1">
    <citation type="journal article" date="2020" name="mSystems">
        <title>Genome- and Community-Level Interaction Insights into Carbon Utilization and Element Cycling Functions of Hydrothermarchaeota in Hydrothermal Sediment.</title>
        <authorList>
            <person name="Zhou Z."/>
            <person name="Liu Y."/>
            <person name="Xu W."/>
            <person name="Pan J."/>
            <person name="Luo Z.H."/>
            <person name="Li M."/>
        </authorList>
    </citation>
    <scope>NUCLEOTIDE SEQUENCE [LARGE SCALE GENOMIC DNA]</scope>
    <source>
        <strain evidence="5">SpSt-265</strain>
        <strain evidence="6">SpSt-465</strain>
    </source>
</reference>
<dbReference type="PANTHER" id="PTHR43255:SF2">
    <property type="entry name" value="HETERODISULFIDE REDUCTASE RELATED PROTEIN"/>
    <property type="match status" value="1"/>
</dbReference>
<dbReference type="Pfam" id="PF13183">
    <property type="entry name" value="Fer4_8"/>
    <property type="match status" value="1"/>
</dbReference>
<dbReference type="InterPro" id="IPR009051">
    <property type="entry name" value="Helical_ferredxn"/>
</dbReference>
<dbReference type="GO" id="GO:0005886">
    <property type="term" value="C:plasma membrane"/>
    <property type="evidence" value="ECO:0007669"/>
    <property type="project" value="TreeGrafter"/>
</dbReference>
<evidence type="ECO:0000256" key="1">
    <source>
        <dbReference type="ARBA" id="ARBA00022723"/>
    </source>
</evidence>
<dbReference type="Gene3D" id="1.10.1060.10">
    <property type="entry name" value="Alpha-helical ferredoxin"/>
    <property type="match status" value="2"/>
</dbReference>